<dbReference type="RefSeq" id="WP_195510520.1">
    <property type="nucleotide sequence ID" value="NZ_JADMQL010000001.1"/>
</dbReference>
<proteinExistence type="predicted"/>
<evidence type="ECO:0000313" key="1">
    <source>
        <dbReference type="EMBL" id="MDT4510692.1"/>
    </source>
</evidence>
<gene>
    <name evidence="1" type="ORF">RO785_06810</name>
</gene>
<name>A0AAW8VFB1_9BACE</name>
<dbReference type="EMBL" id="JAVSNH010000001">
    <property type="protein sequence ID" value="MDT4510692.1"/>
    <property type="molecule type" value="Genomic_DNA"/>
</dbReference>
<organism evidence="1 2">
    <name type="scientific">Bacteroides cellulosilyticus</name>
    <dbReference type="NCBI Taxonomy" id="246787"/>
    <lineage>
        <taxon>Bacteria</taxon>
        <taxon>Pseudomonadati</taxon>
        <taxon>Bacteroidota</taxon>
        <taxon>Bacteroidia</taxon>
        <taxon>Bacteroidales</taxon>
        <taxon>Bacteroidaceae</taxon>
        <taxon>Bacteroides</taxon>
    </lineage>
</organism>
<evidence type="ECO:0000313" key="2">
    <source>
        <dbReference type="Proteomes" id="UP001266995"/>
    </source>
</evidence>
<protein>
    <submittedName>
        <fullName evidence="1">Uncharacterized protein</fullName>
    </submittedName>
</protein>
<accession>A0AAW8VFB1</accession>
<sequence length="390" mass="42579">MKRIILSVIVIISFWGSVNAQTYYNMWSGGGFGGLDWVANLGMRTKNVVGGIDFTTSDKCRGFVNQYGQWGFLAPETSTLPLNFSNVVKGITNLTLGVEGWVCAEGVSVRKLRNGVTTTLDLLSADGKSTIASNGDGQGLHIRSAIGHKIYLYDKIYFDDKFWTSLGPGRNSDPTINNTNTKMMRIGSTGGIGIWGASGVEANDNPQFQVSGTAVKSIVPVFIEREGISLEIGAAADHKDGWIGTTTAQGLHLAANGLSVVYLGPDDNMYVGLGDEDVTNIRQELKSKYKLFVAKGILAEDYGIAPKSSWADYVFSKNYNLLKISEVATFIQKNNHLPDVPSAEQVAEEGYSQHDMNKVLLQKIEELTLYTIQQQKEIDALKTQLLESKK</sequence>
<dbReference type="AlphaFoldDB" id="A0AAW8VFB1"/>
<dbReference type="Proteomes" id="UP001266995">
    <property type="component" value="Unassembled WGS sequence"/>
</dbReference>
<reference evidence="1" key="1">
    <citation type="submission" date="2023-08" db="EMBL/GenBank/DDBJ databases">
        <title>Reintroducing virulent viruses to syntetic microbiomes.</title>
        <authorList>
            <person name="Wilde J."/>
            <person name="Boyes R."/>
            <person name="Robinson A.V."/>
            <person name="Daisley B.A."/>
            <person name="Allen-Vercoe E."/>
        </authorList>
    </citation>
    <scope>NUCLEOTIDE SEQUENCE</scope>
    <source>
        <strain evidence="1">225I_12FAA</strain>
    </source>
</reference>
<comment type="caution">
    <text evidence="1">The sequence shown here is derived from an EMBL/GenBank/DDBJ whole genome shotgun (WGS) entry which is preliminary data.</text>
</comment>